<dbReference type="PANTHER" id="PTHR40446:SF2">
    <property type="entry name" value="N-ACETYLGLUCOSAMINE-1-PHOSPHODIESTER ALPHA-N-ACETYLGLUCOSAMINIDASE"/>
    <property type="match status" value="1"/>
</dbReference>
<protein>
    <submittedName>
        <fullName evidence="2">Phosphodiester glycosidase family protein</fullName>
    </submittedName>
</protein>
<feature type="domain" description="Phosphodiester glycosidase" evidence="1">
    <location>
        <begin position="315"/>
        <end position="450"/>
    </location>
</feature>
<dbReference type="GO" id="GO:0016798">
    <property type="term" value="F:hydrolase activity, acting on glycosyl bonds"/>
    <property type="evidence" value="ECO:0007669"/>
    <property type="project" value="UniProtKB-KW"/>
</dbReference>
<dbReference type="Proteomes" id="UP000318509">
    <property type="component" value="Unassembled WGS sequence"/>
</dbReference>
<dbReference type="PANTHER" id="PTHR40446">
    <property type="entry name" value="N-ACETYLGLUCOSAMINE-1-PHOSPHODIESTER ALPHA-N-ACETYLGLUCOSAMINIDASE"/>
    <property type="match status" value="1"/>
</dbReference>
<keyword evidence="2" id="KW-0378">Hydrolase</keyword>
<evidence type="ECO:0000313" key="3">
    <source>
        <dbReference type="Proteomes" id="UP000318509"/>
    </source>
</evidence>
<dbReference type="AlphaFoldDB" id="A0A537K6E8"/>
<sequence length="563" mass="58674">MVRSMLYGEVHMWIGTRFRANRAGEDYMQVRGASAGRAPAIRSRRHAIWACVAVFLCVPAGPGLAQSLDFWPAVFSSSGFTVPVASGILYSHFKVGTAAGPLNVHHLSVDLSNPTVRAGAGLAHNRLMSDDETVSSMVARSGAIAGVNGDFFDIRGSGIPLNIVVRDGELVRSPTAWVAFAIRKDGRPRIDRFKWTGTVVLPGTGESHALAGYNAGLPSDGLMVISDALGYGAPAPEPGMRQTVAELAPAGSPAAPVRPGKAPGVPGAATPGLYTVKQVWVQQAFYAPFPAGEILLVGRGRAANWIRDKVPAGTEVQVNLTTDPDWHELRAAIGGGPVLVQCGRVVNDPHPPSPGERNVRFPVTALGILKDGRTVILVEVDGRQPHLSIGLTQPQLAAYMNWLGASEAMAFDSGGSATMVVRLPGRPHPAVVNSPSDGHERRVANALLFYSSAVPGPAVRLMLNANQPLQLLTGETAPLSIIGVDAQGNPVAPPQPVRVTAQPQLVTVTAAGVVRVGEIAGTGILRAESGGVSGTVALSVVARRAEQPPTASATVGAQLPIEP</sequence>
<accession>A0A537K6E8</accession>
<reference evidence="2 3" key="1">
    <citation type="journal article" date="2019" name="Nat. Microbiol.">
        <title>Mediterranean grassland soil C-N compound turnover is dependent on rainfall and depth, and is mediated by genomically divergent microorganisms.</title>
        <authorList>
            <person name="Diamond S."/>
            <person name="Andeer P.F."/>
            <person name="Li Z."/>
            <person name="Crits-Christoph A."/>
            <person name="Burstein D."/>
            <person name="Anantharaman K."/>
            <person name="Lane K.R."/>
            <person name="Thomas B.C."/>
            <person name="Pan C."/>
            <person name="Northen T.R."/>
            <person name="Banfield J.F."/>
        </authorList>
    </citation>
    <scope>NUCLEOTIDE SEQUENCE [LARGE SCALE GENOMIC DNA]</scope>
    <source>
        <strain evidence="2">NP_3</strain>
    </source>
</reference>
<organism evidence="2 3">
    <name type="scientific">Candidatus Segetimicrobium genomatis</name>
    <dbReference type="NCBI Taxonomy" id="2569760"/>
    <lineage>
        <taxon>Bacteria</taxon>
        <taxon>Bacillati</taxon>
        <taxon>Candidatus Sysuimicrobiota</taxon>
        <taxon>Candidatus Sysuimicrobiia</taxon>
        <taxon>Candidatus Sysuimicrobiales</taxon>
        <taxon>Candidatus Segetimicrobiaceae</taxon>
        <taxon>Candidatus Segetimicrobium</taxon>
    </lineage>
</organism>
<dbReference type="Pfam" id="PF09992">
    <property type="entry name" value="NAGPA"/>
    <property type="match status" value="1"/>
</dbReference>
<dbReference type="EMBL" id="VBAK01000097">
    <property type="protein sequence ID" value="TMI91339.1"/>
    <property type="molecule type" value="Genomic_DNA"/>
</dbReference>
<dbReference type="InterPro" id="IPR018711">
    <property type="entry name" value="NAGPA"/>
</dbReference>
<proteinExistence type="predicted"/>
<evidence type="ECO:0000259" key="1">
    <source>
        <dbReference type="Pfam" id="PF09992"/>
    </source>
</evidence>
<comment type="caution">
    <text evidence="2">The sequence shown here is derived from an EMBL/GenBank/DDBJ whole genome shotgun (WGS) entry which is preliminary data.</text>
</comment>
<evidence type="ECO:0000313" key="2">
    <source>
        <dbReference type="EMBL" id="TMI91339.1"/>
    </source>
</evidence>
<gene>
    <name evidence="2" type="ORF">E6H00_04305</name>
</gene>
<name>A0A537K6E8_9BACT</name>
<keyword evidence="2" id="KW-0326">Glycosidase</keyword>